<dbReference type="Proteomes" id="UP000199572">
    <property type="component" value="Unassembled WGS sequence"/>
</dbReference>
<sequence>MTADIKPNTQSIEYRLTSARYVYSIAINIKTTPIDNNEERNKKNFFLCKAFISGSFIADTIFKNKSLQVEVINL</sequence>
<dbReference type="AlphaFoldDB" id="A0A1H9SLG2"/>
<name>A0A1H9SLG2_9SPHI</name>
<organism evidence="1 2">
    <name type="scientific">Pedobacter rhizosphaerae</name>
    <dbReference type="NCBI Taxonomy" id="390241"/>
    <lineage>
        <taxon>Bacteria</taxon>
        <taxon>Pseudomonadati</taxon>
        <taxon>Bacteroidota</taxon>
        <taxon>Sphingobacteriia</taxon>
        <taxon>Sphingobacteriales</taxon>
        <taxon>Sphingobacteriaceae</taxon>
        <taxon>Pedobacter</taxon>
    </lineage>
</organism>
<dbReference type="RefSeq" id="WP_090885685.1">
    <property type="nucleotide sequence ID" value="NZ_FOGG01000018.1"/>
</dbReference>
<keyword evidence="2" id="KW-1185">Reference proteome</keyword>
<gene>
    <name evidence="1" type="ORF">SAMN04488023_11859</name>
</gene>
<protein>
    <submittedName>
        <fullName evidence="1">Uncharacterized protein</fullName>
    </submittedName>
</protein>
<dbReference type="EMBL" id="FOGG01000018">
    <property type="protein sequence ID" value="SER85203.1"/>
    <property type="molecule type" value="Genomic_DNA"/>
</dbReference>
<accession>A0A1H9SLG2</accession>
<evidence type="ECO:0000313" key="2">
    <source>
        <dbReference type="Proteomes" id="UP000199572"/>
    </source>
</evidence>
<reference evidence="2" key="1">
    <citation type="submission" date="2016-10" db="EMBL/GenBank/DDBJ databases">
        <authorList>
            <person name="Varghese N."/>
            <person name="Submissions S."/>
        </authorList>
    </citation>
    <scope>NUCLEOTIDE SEQUENCE [LARGE SCALE GENOMIC DNA]</scope>
    <source>
        <strain evidence="2">DSM 18610</strain>
    </source>
</reference>
<proteinExistence type="predicted"/>
<evidence type="ECO:0000313" key="1">
    <source>
        <dbReference type="EMBL" id="SER85203.1"/>
    </source>
</evidence>